<protein>
    <submittedName>
        <fullName evidence="2">2-polyprenyl-6-methoxyphenol hydroxylase</fullName>
    </submittedName>
</protein>
<dbReference type="Gene3D" id="3.30.9.10">
    <property type="entry name" value="D-Amino Acid Oxidase, subunit A, domain 2"/>
    <property type="match status" value="1"/>
</dbReference>
<dbReference type="STRING" id="117157.SAMN04489717_1633"/>
<dbReference type="InterPro" id="IPR002938">
    <property type="entry name" value="FAD-bd"/>
</dbReference>
<dbReference type="InterPro" id="IPR051704">
    <property type="entry name" value="FAD_aromatic-hydroxylase"/>
</dbReference>
<dbReference type="EMBL" id="LT629732">
    <property type="protein sequence ID" value="SDS10290.1"/>
    <property type="molecule type" value="Genomic_DNA"/>
</dbReference>
<sequence>MRKVLISGASVAGPALAYWLGHYGFEPTVVEIAPALRGGGRAVDFRGEAHLTVLRRMGLLDSLREIQTGGSPMTFVDERGRTLLHLPADFAGGEVEVLRSDLSRVLYEHSRERAKYVFGDSISRLVETPNGVEVTFASGTEDRFDLVIGADGLHSQVRRLTFGEEDQFVSHLGYYAATWDLPNYLGLPPGSLGYNVPGRLASIACDFRDADRAGAFMIFKSPKLAYARHDLDRQRALITNAYEGVGWETPRLLASLRDATELYFDSISRVDIQPWSRGRIGLVGDAACGATIGGMGTGTGIVAAYVLAGELATAGNDHRMAFGRYEALVRDYARGCQVGGNRTGKFLAPASRFGARMRNGMLSNRFLLNLMLKAGENVSSGIRLPDYTHPTTLAGRSG</sequence>
<name>A0A1H1PGS7_9ACTN</name>
<keyword evidence="3" id="KW-1185">Reference proteome</keyword>
<dbReference type="PANTHER" id="PTHR46865">
    <property type="entry name" value="OXIDOREDUCTASE-RELATED"/>
    <property type="match status" value="1"/>
</dbReference>
<evidence type="ECO:0000259" key="1">
    <source>
        <dbReference type="Pfam" id="PF01494"/>
    </source>
</evidence>
<reference evidence="2 3" key="1">
    <citation type="submission" date="2016-10" db="EMBL/GenBank/DDBJ databases">
        <authorList>
            <person name="de Groot N.N."/>
        </authorList>
    </citation>
    <scope>NUCLEOTIDE SEQUENCE [LARGE SCALE GENOMIC DNA]</scope>
    <source>
        <strain evidence="2 3">DSM 22024</strain>
    </source>
</reference>
<dbReference type="Pfam" id="PF01494">
    <property type="entry name" value="FAD_binding_3"/>
    <property type="match status" value="1"/>
</dbReference>
<dbReference type="PANTHER" id="PTHR46865:SF2">
    <property type="entry name" value="MONOOXYGENASE"/>
    <property type="match status" value="1"/>
</dbReference>
<evidence type="ECO:0000313" key="2">
    <source>
        <dbReference type="EMBL" id="SDS10290.1"/>
    </source>
</evidence>
<dbReference type="Proteomes" id="UP000198983">
    <property type="component" value="Chromosome I"/>
</dbReference>
<accession>A0A1H1PGS7</accession>
<dbReference type="Gene3D" id="3.50.50.60">
    <property type="entry name" value="FAD/NAD(P)-binding domain"/>
    <property type="match status" value="1"/>
</dbReference>
<dbReference type="RefSeq" id="WP_092652033.1">
    <property type="nucleotide sequence ID" value="NZ_LT629732.1"/>
</dbReference>
<dbReference type="OrthoDB" id="3212532at2"/>
<proteinExistence type="predicted"/>
<organism evidence="2 3">
    <name type="scientific">Actinopolymorpha singaporensis</name>
    <dbReference type="NCBI Taxonomy" id="117157"/>
    <lineage>
        <taxon>Bacteria</taxon>
        <taxon>Bacillati</taxon>
        <taxon>Actinomycetota</taxon>
        <taxon>Actinomycetes</taxon>
        <taxon>Propionibacteriales</taxon>
        <taxon>Actinopolymorphaceae</taxon>
        <taxon>Actinopolymorpha</taxon>
    </lineage>
</organism>
<feature type="domain" description="FAD-binding" evidence="1">
    <location>
        <begin position="3"/>
        <end position="159"/>
    </location>
</feature>
<dbReference type="SUPFAM" id="SSF51905">
    <property type="entry name" value="FAD/NAD(P)-binding domain"/>
    <property type="match status" value="1"/>
</dbReference>
<dbReference type="PRINTS" id="PR00420">
    <property type="entry name" value="RNGMNOXGNASE"/>
</dbReference>
<gene>
    <name evidence="2" type="ORF">SAMN04489717_1633</name>
</gene>
<evidence type="ECO:0000313" key="3">
    <source>
        <dbReference type="Proteomes" id="UP000198983"/>
    </source>
</evidence>
<dbReference type="AlphaFoldDB" id="A0A1H1PGS7"/>
<dbReference type="InterPro" id="IPR036188">
    <property type="entry name" value="FAD/NAD-bd_sf"/>
</dbReference>
<dbReference type="GO" id="GO:0071949">
    <property type="term" value="F:FAD binding"/>
    <property type="evidence" value="ECO:0007669"/>
    <property type="project" value="InterPro"/>
</dbReference>